<evidence type="ECO:0000256" key="6">
    <source>
        <dbReference type="ARBA" id="ARBA00023098"/>
    </source>
</evidence>
<feature type="transmembrane region" description="Helical" evidence="9">
    <location>
        <begin position="244"/>
        <end position="265"/>
    </location>
</feature>
<feature type="active site" evidence="8">
    <location>
        <position position="265"/>
    </location>
</feature>
<keyword evidence="5 8" id="KW-1133">Transmembrane helix</keyword>
<dbReference type="HAMAP" id="MF_03231">
    <property type="entry name" value="SCS3"/>
    <property type="match status" value="1"/>
</dbReference>
<evidence type="ECO:0000313" key="10">
    <source>
        <dbReference type="EMBL" id="EGW35656.1"/>
    </source>
</evidence>
<gene>
    <name evidence="8" type="primary">SCS3</name>
    <name evidence="8" type="synonym">FIT2B</name>
    <name evidence="10" type="ORF">SPAPADRAFT_58864</name>
</gene>
<dbReference type="FunCoup" id="G3AEN0">
    <property type="interactions" value="92"/>
</dbReference>
<keyword evidence="7 8" id="KW-0472">Membrane</keyword>
<dbReference type="PANTHER" id="PTHR23129">
    <property type="entry name" value="ACYL-COENZYME A DIPHOSPHATASE FITM2"/>
    <property type="match status" value="1"/>
</dbReference>
<comment type="catalytic activity">
    <reaction evidence="8">
        <text>(9Z)-octadecenoyl-CoA + H2O = S-(9Z-octadecenoyl)-4'-phosphopantetheine + adenosine 3',5'-bisphosphate + 2 H(+)</text>
        <dbReference type="Rhea" id="RHEA:65564"/>
        <dbReference type="ChEBI" id="CHEBI:15377"/>
        <dbReference type="ChEBI" id="CHEBI:15378"/>
        <dbReference type="ChEBI" id="CHEBI:57387"/>
        <dbReference type="ChEBI" id="CHEBI:58343"/>
        <dbReference type="ChEBI" id="CHEBI:156553"/>
    </reaction>
</comment>
<dbReference type="KEGG" id="spaa:SPAPADRAFT_58864"/>
<dbReference type="GO" id="GO:0008654">
    <property type="term" value="P:phospholipid biosynthetic process"/>
    <property type="evidence" value="ECO:0007669"/>
    <property type="project" value="UniProtKB-KW"/>
</dbReference>
<feature type="transmembrane region" description="Helical" evidence="9">
    <location>
        <begin position="30"/>
        <end position="50"/>
    </location>
</feature>
<dbReference type="GeneID" id="18872651"/>
<evidence type="ECO:0000256" key="3">
    <source>
        <dbReference type="ARBA" id="ARBA00022801"/>
    </source>
</evidence>
<evidence type="ECO:0000256" key="4">
    <source>
        <dbReference type="ARBA" id="ARBA00022824"/>
    </source>
</evidence>
<dbReference type="Proteomes" id="UP000000709">
    <property type="component" value="Unassembled WGS sequence"/>
</dbReference>
<reference evidence="10 11" key="1">
    <citation type="journal article" date="2011" name="Proc. Natl. Acad. Sci. U.S.A.">
        <title>Comparative genomics of xylose-fermenting fungi for enhanced biofuel production.</title>
        <authorList>
            <person name="Wohlbach D.J."/>
            <person name="Kuo A."/>
            <person name="Sato T.K."/>
            <person name="Potts K.M."/>
            <person name="Salamov A.A."/>
            <person name="LaButti K.M."/>
            <person name="Sun H."/>
            <person name="Clum A."/>
            <person name="Pangilinan J.L."/>
            <person name="Lindquist E.A."/>
            <person name="Lucas S."/>
            <person name="Lapidus A."/>
            <person name="Jin M."/>
            <person name="Gunawan C."/>
            <person name="Balan V."/>
            <person name="Dale B.E."/>
            <person name="Jeffries T.W."/>
            <person name="Zinkel R."/>
            <person name="Barry K.W."/>
            <person name="Grigoriev I.V."/>
            <person name="Gasch A.P."/>
        </authorList>
    </citation>
    <scope>NUCLEOTIDE SEQUENCE [LARGE SCALE GENOMIC DNA]</scope>
    <source>
        <strain evidence="11">NRRL Y-27907 / 11-Y1</strain>
    </source>
</reference>
<keyword evidence="8" id="KW-0444">Lipid biosynthesis</keyword>
<organism evidence="11">
    <name type="scientific">Spathaspora passalidarum (strain NRRL Y-27907 / 11-Y1)</name>
    <dbReference type="NCBI Taxonomy" id="619300"/>
    <lineage>
        <taxon>Eukaryota</taxon>
        <taxon>Fungi</taxon>
        <taxon>Dikarya</taxon>
        <taxon>Ascomycota</taxon>
        <taxon>Saccharomycotina</taxon>
        <taxon>Pichiomycetes</taxon>
        <taxon>Debaryomycetaceae</taxon>
        <taxon>Spathaspora</taxon>
    </lineage>
</organism>
<dbReference type="OrthoDB" id="5579088at2759"/>
<dbReference type="InterPro" id="IPR046400">
    <property type="entry name" value="SCS3"/>
</dbReference>
<evidence type="ECO:0000256" key="5">
    <source>
        <dbReference type="ARBA" id="ARBA00022989"/>
    </source>
</evidence>
<dbReference type="PANTHER" id="PTHR23129:SF0">
    <property type="entry name" value="ACYL-COENZYME A DIPHOSPHATASE FITM2"/>
    <property type="match status" value="1"/>
</dbReference>
<comment type="catalytic activity">
    <reaction evidence="8">
        <text>an acyl-CoA + H2O = an acyl-4'-phosphopantetheine + adenosine 3',5'-bisphosphate + 2 H(+)</text>
        <dbReference type="Rhea" id="RHEA:50044"/>
        <dbReference type="ChEBI" id="CHEBI:15377"/>
        <dbReference type="ChEBI" id="CHEBI:15378"/>
        <dbReference type="ChEBI" id="CHEBI:58342"/>
        <dbReference type="ChEBI" id="CHEBI:58343"/>
        <dbReference type="ChEBI" id="CHEBI:132023"/>
    </reaction>
</comment>
<evidence type="ECO:0000313" key="11">
    <source>
        <dbReference type="Proteomes" id="UP000000709"/>
    </source>
</evidence>
<feature type="transmembrane region" description="Helical" evidence="9">
    <location>
        <begin position="105"/>
        <end position="128"/>
    </location>
</feature>
<evidence type="ECO:0000256" key="9">
    <source>
        <dbReference type="SAM" id="Phobius"/>
    </source>
</evidence>
<dbReference type="Pfam" id="PF10261">
    <property type="entry name" value="FIT"/>
    <property type="match status" value="1"/>
</dbReference>
<comment type="similarity">
    <text evidence="8">Belongs to the FIT family. Fungal FIT2B/SCS3 subfamily.</text>
</comment>
<dbReference type="OMA" id="FTSWFFG"/>
<dbReference type="GO" id="GO:0140042">
    <property type="term" value="P:lipid droplet formation"/>
    <property type="evidence" value="ECO:0007669"/>
    <property type="project" value="UniProtKB-UniRule"/>
</dbReference>
<keyword evidence="6" id="KW-0443">Lipid metabolism</keyword>
<keyword evidence="4 8" id="KW-0256">Endoplasmic reticulum</keyword>
<comment type="function">
    <text evidence="8">Fatty acyl-coenzyme A (CoA) diphosphatase that hydrolyzes fatty acyl-CoA to yield acyl-4'-phosphopantetheine and adenosine 3',5'-bisphosphate. Preferentially hydrolyzes unsaturated long-chain acyl-CoA substrates in the endoplasmic reticulum (ER) lumen. This catalytic activity is required for maintaining ER structure and for lipid droplets (LDs) biogenesis, which are lipid storage organelles involved in maintaining lipid and energy homeostasis. May directly bind to diacylglycerol (DAGs) and triacylglycerol, which is also important for LD biogenesis. May support directional budding of nacent LDs from the ER into the cytosol by reducing DAG levels at sites of LD formation. May play a role in the regulation of cell morphology and cytoskeletal organization. Involved in phospholipid biosynthesis.</text>
</comment>
<dbReference type="AlphaFoldDB" id="G3AEN0"/>
<dbReference type="GO" id="GO:0010945">
    <property type="term" value="F:coenzyme A diphosphatase activity"/>
    <property type="evidence" value="ECO:0007669"/>
    <property type="project" value="InterPro"/>
</dbReference>
<evidence type="ECO:0000256" key="8">
    <source>
        <dbReference type="HAMAP-Rule" id="MF_03231"/>
    </source>
</evidence>
<evidence type="ECO:0000256" key="7">
    <source>
        <dbReference type="ARBA" id="ARBA00023136"/>
    </source>
</evidence>
<proteinExistence type="inferred from homology"/>
<dbReference type="eggNOG" id="KOG3750">
    <property type="taxonomic scope" value="Eukaryota"/>
</dbReference>
<comment type="catalytic activity">
    <reaction evidence="8">
        <text>(5Z,8Z,11Z,14Z)-eicosatetraenoyl-CoA + H2O = S-(5Z,8Z,11Z,14Z-eicosatetraenoyl)-4'-phosphopantetheine + adenosine 3',5'-bisphosphate + 2 H(+)</text>
        <dbReference type="Rhea" id="RHEA:65568"/>
        <dbReference type="ChEBI" id="CHEBI:15377"/>
        <dbReference type="ChEBI" id="CHEBI:15378"/>
        <dbReference type="ChEBI" id="CHEBI:57368"/>
        <dbReference type="ChEBI" id="CHEBI:58343"/>
        <dbReference type="ChEBI" id="CHEBI:156554"/>
    </reaction>
</comment>
<protein>
    <recommendedName>
        <fullName evidence="8">Acyl-coenzyme A diphosphatase SCS3</fullName>
        <ecNumber evidence="8">3.6.1.-</ecNumber>
    </recommendedName>
    <alternativeName>
        <fullName evidence="8">FIT family protein SCS3</fullName>
    </alternativeName>
</protein>
<keyword evidence="8" id="KW-0594">Phospholipid biosynthesis</keyword>
<feature type="transmembrane region" description="Helical" evidence="9">
    <location>
        <begin position="74"/>
        <end position="93"/>
    </location>
</feature>
<dbReference type="GO" id="GO:0005789">
    <property type="term" value="C:endoplasmic reticulum membrane"/>
    <property type="evidence" value="ECO:0007669"/>
    <property type="project" value="UniProtKB-SubCell"/>
</dbReference>
<evidence type="ECO:0000256" key="2">
    <source>
        <dbReference type="ARBA" id="ARBA00022692"/>
    </source>
</evidence>
<feature type="transmembrane region" description="Helical" evidence="9">
    <location>
        <begin position="271"/>
        <end position="291"/>
    </location>
</feature>
<dbReference type="HOGENOM" id="CLU_048143_2_0_1"/>
<dbReference type="InParanoid" id="G3AEN0"/>
<dbReference type="RefSeq" id="XP_007373068.1">
    <property type="nucleotide sequence ID" value="XM_007373006.1"/>
</dbReference>
<accession>G3AEN0</accession>
<keyword evidence="11" id="KW-1185">Reference proteome</keyword>
<keyword evidence="2 8" id="KW-0812">Transmembrane</keyword>
<comment type="subcellular location">
    <subcellularLocation>
        <location evidence="1 8">Endoplasmic reticulum membrane</location>
        <topology evidence="1 8">Multi-pass membrane protein</topology>
    </subcellularLocation>
</comment>
<keyword evidence="3 8" id="KW-0378">Hydrolase</keyword>
<sequence length="300" mass="34725">MPTVYDRHFNQVRNIARHLHNHYHIAANELLFLSSFIINLVLGRLIHWTAPQEEVYNYYTDKRNILNQLFVKNGWAWTTIVIVVFYVSILTQSRPRKSKVIREAVIRYAVITMWWILFTQWCFGLPIMDRIFVLTGGKCVVEDPGRHVKLFANLGNGKSVSSTISSYNCKRIKGSSWEGGHDPSGHVFLLIHSSLYLFLETAEYWPGWGALINSISSVVHNHEKTIIEKLKQLAILGVKIHPQLLVIGMISFWWFMLLTTNIYFHSIAEKLVGMVYGYLGIVVVYFVPRIFRQQSQIGKN</sequence>
<name>G3AEN0_SPAPN</name>
<dbReference type="InterPro" id="IPR019388">
    <property type="entry name" value="FIT"/>
</dbReference>
<dbReference type="EMBL" id="GL996499">
    <property type="protein sequence ID" value="EGW35656.1"/>
    <property type="molecule type" value="Genomic_DNA"/>
</dbReference>
<comment type="catalytic activity">
    <reaction evidence="8">
        <text>hexadecanoyl-CoA + H2O = S-hexadecanoyl-4'-phosphopantetheine + adenosine 3',5'-bisphosphate + 2 H(+)</text>
        <dbReference type="Rhea" id="RHEA:50032"/>
        <dbReference type="ChEBI" id="CHEBI:15377"/>
        <dbReference type="ChEBI" id="CHEBI:15378"/>
        <dbReference type="ChEBI" id="CHEBI:57379"/>
        <dbReference type="ChEBI" id="CHEBI:58343"/>
        <dbReference type="ChEBI" id="CHEBI:132018"/>
    </reaction>
</comment>
<evidence type="ECO:0000256" key="1">
    <source>
        <dbReference type="ARBA" id="ARBA00004477"/>
    </source>
</evidence>
<dbReference type="EC" id="3.6.1.-" evidence="8"/>
<keyword evidence="8" id="KW-1208">Phospholipid metabolism</keyword>
<feature type="active site" evidence="8">
    <location>
        <position position="186"/>
    </location>
</feature>